<protein>
    <submittedName>
        <fullName evidence="1">Uncharacterized protein</fullName>
    </submittedName>
</protein>
<comment type="caution">
    <text evidence="1">The sequence shown here is derived from an EMBL/GenBank/DDBJ whole genome shotgun (WGS) entry which is preliminary data.</text>
</comment>
<evidence type="ECO:0000313" key="1">
    <source>
        <dbReference type="EMBL" id="EEG28315.1"/>
    </source>
</evidence>
<proteinExistence type="predicted"/>
<name>C0DZJ8_9CORY</name>
<evidence type="ECO:0000313" key="2">
    <source>
        <dbReference type="Proteomes" id="UP000006247"/>
    </source>
</evidence>
<organism evidence="1 2">
    <name type="scientific">Corynebacterium matruchotii ATCC 33806</name>
    <dbReference type="NCBI Taxonomy" id="566549"/>
    <lineage>
        <taxon>Bacteria</taxon>
        <taxon>Bacillati</taxon>
        <taxon>Actinomycetota</taxon>
        <taxon>Actinomycetes</taxon>
        <taxon>Mycobacteriales</taxon>
        <taxon>Corynebacteriaceae</taxon>
        <taxon>Corynebacterium</taxon>
    </lineage>
</organism>
<gene>
    <name evidence="1" type="ORF">CORMATOL_00138</name>
</gene>
<reference evidence="1 2" key="1">
    <citation type="submission" date="2009-01" db="EMBL/GenBank/DDBJ databases">
        <authorList>
            <person name="Fulton L."/>
            <person name="Clifton S."/>
            <person name="Chinwalla A.T."/>
            <person name="Mitreva M."/>
            <person name="Sodergren E."/>
            <person name="Weinstock G."/>
            <person name="Clifton S."/>
            <person name="Dooling D.J."/>
            <person name="Fulton B."/>
            <person name="Minx P."/>
            <person name="Pepin K.H."/>
            <person name="Johnson M."/>
            <person name="Bhonagiri V."/>
            <person name="Nash W.E."/>
            <person name="Mardis E.R."/>
            <person name="Wilson R.K."/>
        </authorList>
    </citation>
    <scope>NUCLEOTIDE SEQUENCE [LARGE SCALE GENOMIC DNA]</scope>
    <source>
        <strain evidence="1 2">ATCC 33806</strain>
    </source>
</reference>
<dbReference type="AlphaFoldDB" id="C0DZJ8"/>
<dbReference type="EMBL" id="ACEB01000002">
    <property type="protein sequence ID" value="EEG28315.1"/>
    <property type="molecule type" value="Genomic_DNA"/>
</dbReference>
<accession>C0DZJ8</accession>
<dbReference type="Proteomes" id="UP000006247">
    <property type="component" value="Unassembled WGS sequence"/>
</dbReference>
<sequence>MGVVVFLGRLQKYGPGFVTACFLTGRECWFKFPDGRCCFSSSSNTKLDNKF</sequence>
<dbReference type="HOGENOM" id="CLU_3097842_0_0_11"/>